<dbReference type="PANTHER" id="PTHR11662">
    <property type="entry name" value="SOLUTE CARRIER FAMILY 17"/>
    <property type="match status" value="1"/>
</dbReference>
<sequence>MAIGGPLSALVIKRFGHKISKTRIRKIFESIALIGPAICLAIITGMGCNSTAVVALLITALFLYGLFTGGEFVIYGEIAPDYSGTVFGIAGTLGAIPGFVAPYAVGVILGDSPGELHRWNTVFYITIGLYILGALGFELFASADPQPWGLIQREGSPKAPKHTCHDKHCEYQCKH</sequence>
<feature type="transmembrane region" description="Helical" evidence="5">
    <location>
        <begin position="27"/>
        <end position="46"/>
    </location>
</feature>
<keyword evidence="4 5" id="KW-0472">Membrane</keyword>
<feature type="transmembrane region" description="Helical" evidence="5">
    <location>
        <begin position="86"/>
        <end position="109"/>
    </location>
</feature>
<dbReference type="GO" id="GO:0006820">
    <property type="term" value="P:monoatomic anion transport"/>
    <property type="evidence" value="ECO:0007669"/>
    <property type="project" value="TreeGrafter"/>
</dbReference>
<keyword evidence="3 5" id="KW-1133">Transmembrane helix</keyword>
<organism evidence="7">
    <name type="scientific">Oppiella nova</name>
    <dbReference type="NCBI Taxonomy" id="334625"/>
    <lineage>
        <taxon>Eukaryota</taxon>
        <taxon>Metazoa</taxon>
        <taxon>Ecdysozoa</taxon>
        <taxon>Arthropoda</taxon>
        <taxon>Chelicerata</taxon>
        <taxon>Arachnida</taxon>
        <taxon>Acari</taxon>
        <taxon>Acariformes</taxon>
        <taxon>Sarcoptiformes</taxon>
        <taxon>Oribatida</taxon>
        <taxon>Brachypylina</taxon>
        <taxon>Oppioidea</taxon>
        <taxon>Oppiidae</taxon>
        <taxon>Oppiella</taxon>
    </lineage>
</organism>
<dbReference type="GO" id="GO:0022857">
    <property type="term" value="F:transmembrane transporter activity"/>
    <property type="evidence" value="ECO:0007669"/>
    <property type="project" value="InterPro"/>
</dbReference>
<feature type="transmembrane region" description="Helical" evidence="5">
    <location>
        <begin position="52"/>
        <end position="74"/>
    </location>
</feature>
<evidence type="ECO:0000256" key="4">
    <source>
        <dbReference type="ARBA" id="ARBA00023136"/>
    </source>
</evidence>
<dbReference type="Proteomes" id="UP000728032">
    <property type="component" value="Unassembled WGS sequence"/>
</dbReference>
<dbReference type="InterPro" id="IPR020846">
    <property type="entry name" value="MFS_dom"/>
</dbReference>
<dbReference type="SUPFAM" id="SSF103473">
    <property type="entry name" value="MFS general substrate transporter"/>
    <property type="match status" value="1"/>
</dbReference>
<evidence type="ECO:0000313" key="7">
    <source>
        <dbReference type="EMBL" id="CAD7657906.1"/>
    </source>
</evidence>
<feature type="transmembrane region" description="Helical" evidence="5">
    <location>
        <begin position="121"/>
        <end position="141"/>
    </location>
</feature>
<keyword evidence="2 5" id="KW-0812">Transmembrane</keyword>
<gene>
    <name evidence="7" type="ORF">ONB1V03_LOCUS14531</name>
</gene>
<dbReference type="Gene3D" id="1.20.1250.20">
    <property type="entry name" value="MFS general substrate transporter like domains"/>
    <property type="match status" value="1"/>
</dbReference>
<keyword evidence="8" id="KW-1185">Reference proteome</keyword>
<feature type="domain" description="Major facilitator superfamily (MFS) profile" evidence="6">
    <location>
        <begin position="1"/>
        <end position="145"/>
    </location>
</feature>
<dbReference type="InterPro" id="IPR036259">
    <property type="entry name" value="MFS_trans_sf"/>
</dbReference>
<evidence type="ECO:0000256" key="5">
    <source>
        <dbReference type="SAM" id="Phobius"/>
    </source>
</evidence>
<reference evidence="7" key="1">
    <citation type="submission" date="2020-11" db="EMBL/GenBank/DDBJ databases">
        <authorList>
            <person name="Tran Van P."/>
        </authorList>
    </citation>
    <scope>NUCLEOTIDE SEQUENCE</scope>
</reference>
<evidence type="ECO:0000256" key="3">
    <source>
        <dbReference type="ARBA" id="ARBA00022989"/>
    </source>
</evidence>
<dbReference type="PANTHER" id="PTHR11662:SF399">
    <property type="entry name" value="FI19708P1-RELATED"/>
    <property type="match status" value="1"/>
</dbReference>
<protein>
    <recommendedName>
        <fullName evidence="6">Major facilitator superfamily (MFS) profile domain-containing protein</fullName>
    </recommendedName>
</protein>
<dbReference type="GO" id="GO:0016020">
    <property type="term" value="C:membrane"/>
    <property type="evidence" value="ECO:0007669"/>
    <property type="project" value="UniProtKB-SubCell"/>
</dbReference>
<proteinExistence type="predicted"/>
<evidence type="ECO:0000256" key="1">
    <source>
        <dbReference type="ARBA" id="ARBA00004141"/>
    </source>
</evidence>
<dbReference type="PROSITE" id="PS50850">
    <property type="entry name" value="MFS"/>
    <property type="match status" value="1"/>
</dbReference>
<dbReference type="OrthoDB" id="2985014at2759"/>
<dbReference type="EMBL" id="CAJPVJ010013902">
    <property type="protein sequence ID" value="CAG2175092.1"/>
    <property type="molecule type" value="Genomic_DNA"/>
</dbReference>
<accession>A0A7R9QU79</accession>
<dbReference type="InterPro" id="IPR050382">
    <property type="entry name" value="MFS_Na/Anion_cotransporter"/>
</dbReference>
<dbReference type="EMBL" id="OC928727">
    <property type="protein sequence ID" value="CAD7657906.1"/>
    <property type="molecule type" value="Genomic_DNA"/>
</dbReference>
<dbReference type="AlphaFoldDB" id="A0A7R9QU79"/>
<evidence type="ECO:0000259" key="6">
    <source>
        <dbReference type="PROSITE" id="PS50850"/>
    </source>
</evidence>
<evidence type="ECO:0000313" key="8">
    <source>
        <dbReference type="Proteomes" id="UP000728032"/>
    </source>
</evidence>
<name>A0A7R9QU79_9ACAR</name>
<evidence type="ECO:0000256" key="2">
    <source>
        <dbReference type="ARBA" id="ARBA00022692"/>
    </source>
</evidence>
<comment type="subcellular location">
    <subcellularLocation>
        <location evidence="1">Membrane</location>
        <topology evidence="1">Multi-pass membrane protein</topology>
    </subcellularLocation>
</comment>